<evidence type="ECO:0000256" key="1">
    <source>
        <dbReference type="ARBA" id="ARBA00004163"/>
    </source>
</evidence>
<feature type="region of interest" description="Disordered" evidence="10">
    <location>
        <begin position="301"/>
        <end position="340"/>
    </location>
</feature>
<keyword evidence="4" id="KW-0256">Endoplasmic reticulum</keyword>
<dbReference type="GO" id="GO:0031201">
    <property type="term" value="C:SNARE complex"/>
    <property type="evidence" value="ECO:0007669"/>
    <property type="project" value="TreeGrafter"/>
</dbReference>
<dbReference type="InterPro" id="IPR005606">
    <property type="entry name" value="Sec20"/>
</dbReference>
<dbReference type="EMBL" id="SBHS01000011">
    <property type="protein sequence ID" value="TWU74469.1"/>
    <property type="molecule type" value="Genomic_DNA"/>
</dbReference>
<dbReference type="Pfam" id="PF03908">
    <property type="entry name" value="Sec20"/>
    <property type="match status" value="1"/>
</dbReference>
<evidence type="ECO:0000256" key="8">
    <source>
        <dbReference type="ARBA" id="ARBA00023136"/>
    </source>
</evidence>
<evidence type="ECO:0000256" key="2">
    <source>
        <dbReference type="ARBA" id="ARBA00022448"/>
    </source>
</evidence>
<dbReference type="GO" id="GO:0005789">
    <property type="term" value="C:endoplasmic reticulum membrane"/>
    <property type="evidence" value="ECO:0007669"/>
    <property type="project" value="UniProtKB-SubCell"/>
</dbReference>
<dbReference type="PANTHER" id="PTHR12825:SF0">
    <property type="entry name" value="VESICLE TRANSPORT PROTEIN SEC20"/>
    <property type="match status" value="1"/>
</dbReference>
<dbReference type="GO" id="GO:0006890">
    <property type="term" value="P:retrograde vesicle-mediated transport, Golgi to endoplasmic reticulum"/>
    <property type="evidence" value="ECO:0007669"/>
    <property type="project" value="InterPro"/>
</dbReference>
<evidence type="ECO:0000313" key="14">
    <source>
        <dbReference type="Proteomes" id="UP000317257"/>
    </source>
</evidence>
<keyword evidence="5" id="KW-0931">ER-Golgi transport</keyword>
<feature type="transmembrane region" description="Helical" evidence="11">
    <location>
        <begin position="247"/>
        <end position="265"/>
    </location>
</feature>
<dbReference type="InterPro" id="IPR056173">
    <property type="entry name" value="Sec20_C"/>
</dbReference>
<evidence type="ECO:0000256" key="5">
    <source>
        <dbReference type="ARBA" id="ARBA00022892"/>
    </source>
</evidence>
<organism evidence="13 14">
    <name type="scientific">Metarhizium rileyi (strain RCEF 4871)</name>
    <name type="common">Nomuraea rileyi</name>
    <dbReference type="NCBI Taxonomy" id="1649241"/>
    <lineage>
        <taxon>Eukaryota</taxon>
        <taxon>Fungi</taxon>
        <taxon>Dikarya</taxon>
        <taxon>Ascomycota</taxon>
        <taxon>Pezizomycotina</taxon>
        <taxon>Sordariomycetes</taxon>
        <taxon>Hypocreomycetidae</taxon>
        <taxon>Hypocreales</taxon>
        <taxon>Clavicipitaceae</taxon>
        <taxon>Metarhizium</taxon>
    </lineage>
</organism>
<feature type="domain" description="Sec20 C-terminal" evidence="12">
    <location>
        <begin position="179"/>
        <end position="268"/>
    </location>
</feature>
<name>A0A5C6GAV4_METRR</name>
<keyword evidence="3 11" id="KW-0812">Transmembrane</keyword>
<keyword evidence="8 11" id="KW-0472">Membrane</keyword>
<comment type="similarity">
    <text evidence="9">Belongs to the SEC20 family.</text>
</comment>
<dbReference type="AlphaFoldDB" id="A0A5C6GAV4"/>
<reference evidence="14" key="1">
    <citation type="submission" date="2018-12" db="EMBL/GenBank/DDBJ databases">
        <title>The complete genome of Metarhizium rileyi, a key fungal pathogen of Lepidoptera.</title>
        <authorList>
            <person name="Binneck E."/>
            <person name="Lastra C.C.L."/>
            <person name="Sosa-Gomez D.R."/>
        </authorList>
    </citation>
    <scope>NUCLEOTIDE SEQUENCE [LARGE SCALE GENOMIC DNA]</scope>
    <source>
        <strain evidence="14">Cep018-CH2</strain>
    </source>
</reference>
<evidence type="ECO:0000256" key="3">
    <source>
        <dbReference type="ARBA" id="ARBA00022692"/>
    </source>
</evidence>
<dbReference type="Proteomes" id="UP000317257">
    <property type="component" value="Unassembled WGS sequence"/>
</dbReference>
<keyword evidence="2" id="KW-0813">Transport</keyword>
<dbReference type="PANTHER" id="PTHR12825">
    <property type="entry name" value="BNIP1-RELATED"/>
    <property type="match status" value="1"/>
</dbReference>
<keyword evidence="7" id="KW-0175">Coiled coil</keyword>
<evidence type="ECO:0000256" key="11">
    <source>
        <dbReference type="SAM" id="Phobius"/>
    </source>
</evidence>
<feature type="region of interest" description="Disordered" evidence="10">
    <location>
        <begin position="359"/>
        <end position="396"/>
    </location>
</feature>
<evidence type="ECO:0000256" key="9">
    <source>
        <dbReference type="ARBA" id="ARBA00037934"/>
    </source>
</evidence>
<evidence type="ECO:0000256" key="10">
    <source>
        <dbReference type="SAM" id="MobiDB-lite"/>
    </source>
</evidence>
<evidence type="ECO:0000256" key="4">
    <source>
        <dbReference type="ARBA" id="ARBA00022824"/>
    </source>
</evidence>
<comment type="caution">
    <text evidence="13">The sequence shown here is derived from an EMBL/GenBank/DDBJ whole genome shotgun (WGS) entry which is preliminary data.</text>
</comment>
<evidence type="ECO:0000259" key="12">
    <source>
        <dbReference type="Pfam" id="PF03908"/>
    </source>
</evidence>
<keyword evidence="6 11" id="KW-1133">Transmembrane helix</keyword>
<dbReference type="GO" id="GO:0005484">
    <property type="term" value="F:SNAP receptor activity"/>
    <property type="evidence" value="ECO:0007669"/>
    <property type="project" value="InterPro"/>
</dbReference>
<accession>A0A5C6GAV4</accession>
<protein>
    <recommendedName>
        <fullName evidence="12">Sec20 C-terminal domain-containing protein</fullName>
    </recommendedName>
</protein>
<evidence type="ECO:0000256" key="7">
    <source>
        <dbReference type="ARBA" id="ARBA00023054"/>
    </source>
</evidence>
<gene>
    <name evidence="13" type="ORF">ED733_004937</name>
</gene>
<proteinExistence type="inferred from homology"/>
<evidence type="ECO:0000256" key="6">
    <source>
        <dbReference type="ARBA" id="ARBA00022989"/>
    </source>
</evidence>
<comment type="subcellular location">
    <subcellularLocation>
        <location evidence="1">Endoplasmic reticulum membrane</location>
        <topology evidence="1">Single-pass type IV membrane protein</topology>
    </subcellularLocation>
</comment>
<sequence length="396" mass="44296">MSLSGLQERLTALQETTSQLRDLIERLAHLDFQPGSVPQGTDEESSVSGELSAEIGQLLRHGMDEQELLREEVKFVRPEGVEKKRLRDDAERIGAELAHCRGNFRKARLAAREALSRARKRERQLLIQSYSHPVSEPDILQPEAEQAHALPPVHRPQRYVQQHQHSNLSGDEQRTVGASSNVTNALRRTHDLIAAELFRSEYAHQTLTESSEALKQLNESYTSMDSMLASSRDLLGTLLRSQKSDTWYLQTAMYMLMVTGAWLLFRRLLYGPMWYLVWLPLRLVFGVGSKAGSLVLQRGAGESGKVDGAGENSKVSVEGLPGENLPTAQVGQRKDAAGDGDSMIEKVAKVVEEADELGNLGKRADVDAENQPRNSLKRMWEEPETGIQEHTQRDEL</sequence>
<evidence type="ECO:0000313" key="13">
    <source>
        <dbReference type="EMBL" id="TWU74469.1"/>
    </source>
</evidence>